<dbReference type="Gene3D" id="3.90.950.10">
    <property type="match status" value="1"/>
</dbReference>
<evidence type="ECO:0000313" key="5">
    <source>
        <dbReference type="Proteomes" id="UP000235836"/>
    </source>
</evidence>
<keyword evidence="3" id="KW-0963">Cytoplasm</keyword>
<accession>A0A2N6T4K7</accession>
<dbReference type="AlphaFoldDB" id="A0A2N6T4K7"/>
<keyword evidence="3" id="KW-0546">Nucleotide metabolism</keyword>
<keyword evidence="5" id="KW-1185">Reference proteome</keyword>
<comment type="caution">
    <text evidence="3">Lacks conserved residue(s) required for the propagation of feature annotation.</text>
</comment>
<gene>
    <name evidence="4" type="ORF">CJ203_06730</name>
</gene>
<dbReference type="PANTHER" id="PTHR43213">
    <property type="entry name" value="BIFUNCTIONAL DTTP/UTP PYROPHOSPHATASE/METHYLTRANSFERASE PROTEIN-RELATED"/>
    <property type="match status" value="1"/>
</dbReference>
<comment type="catalytic activity">
    <reaction evidence="3">
        <text>a 2'-deoxyribonucleoside 5'-triphosphate + H2O = a 2'-deoxyribonucleoside 5'-phosphate + diphosphate + H(+)</text>
        <dbReference type="Rhea" id="RHEA:44644"/>
        <dbReference type="ChEBI" id="CHEBI:15377"/>
        <dbReference type="ChEBI" id="CHEBI:15378"/>
        <dbReference type="ChEBI" id="CHEBI:33019"/>
        <dbReference type="ChEBI" id="CHEBI:61560"/>
        <dbReference type="ChEBI" id="CHEBI:65317"/>
        <dbReference type="EC" id="3.6.1.9"/>
    </reaction>
</comment>
<dbReference type="RefSeq" id="WP_102724040.1">
    <property type="nucleotide sequence ID" value="NZ_JBHRZL010000009.1"/>
</dbReference>
<comment type="caution">
    <text evidence="4">The sequence shown here is derived from an EMBL/GenBank/DDBJ whole genome shotgun (WGS) entry which is preliminary data.</text>
</comment>
<reference evidence="4 5" key="1">
    <citation type="submission" date="2017-09" db="EMBL/GenBank/DDBJ databases">
        <title>Bacterial strain isolated from the female urinary microbiota.</title>
        <authorList>
            <person name="Thomas-White K."/>
            <person name="Kumar N."/>
            <person name="Forster S."/>
            <person name="Putonti C."/>
            <person name="Lawley T."/>
            <person name="Wolfe A.J."/>
        </authorList>
    </citation>
    <scope>NUCLEOTIDE SEQUENCE [LARGE SCALE GENOMIC DNA]</scope>
    <source>
        <strain evidence="4 5">UMB0792</strain>
    </source>
</reference>
<dbReference type="PANTHER" id="PTHR43213:SF5">
    <property type="entry name" value="BIFUNCTIONAL DTTP_UTP PYROPHOSPHATASE_METHYLTRANSFERASE PROTEIN-RELATED"/>
    <property type="match status" value="1"/>
</dbReference>
<dbReference type="PIRSF" id="PIRSF006305">
    <property type="entry name" value="Maf"/>
    <property type="match status" value="1"/>
</dbReference>
<dbReference type="EC" id="3.6.1.9" evidence="3"/>
<comment type="function">
    <text evidence="3">Nucleoside triphosphate pyrophosphatase. May have a dual role in cell division arrest and in preventing the incorporation of modified nucleotides into cellular nucleic acids.</text>
</comment>
<dbReference type="GO" id="GO:0047429">
    <property type="term" value="F:nucleoside triphosphate diphosphatase activity"/>
    <property type="evidence" value="ECO:0007669"/>
    <property type="project" value="UniProtKB-EC"/>
</dbReference>
<organism evidence="4 5">
    <name type="scientific">Corynebacterium tuscaniense</name>
    <dbReference type="NCBI Taxonomy" id="302449"/>
    <lineage>
        <taxon>Bacteria</taxon>
        <taxon>Bacillati</taxon>
        <taxon>Actinomycetota</taxon>
        <taxon>Actinomycetes</taxon>
        <taxon>Mycobacteriales</taxon>
        <taxon>Corynebacteriaceae</taxon>
        <taxon>Corynebacterium</taxon>
    </lineage>
</organism>
<sequence>MRLVLASQSPSRLMILRNAGVEPLQHPAHVDEDAIITSLGDASPATTVTTLARAKADAVAAKYPGDIVVGCDSMLLLGGTLQGKPHTVEETIRRWKAQRGRTAELVTGHAIGFNGTWVVDTVSTRIRFGDVSDADIEAYAHSGEPLECAGAFTLEALGGWFIDSIEGDQTSVIGLSLPLLRRALYSFGVNASDLWG</sequence>
<dbReference type="GO" id="GO:0009117">
    <property type="term" value="P:nucleotide metabolic process"/>
    <property type="evidence" value="ECO:0007669"/>
    <property type="project" value="UniProtKB-KW"/>
</dbReference>
<proteinExistence type="inferred from homology"/>
<dbReference type="NCBIfam" id="TIGR00172">
    <property type="entry name" value="maf"/>
    <property type="match status" value="1"/>
</dbReference>
<dbReference type="Pfam" id="PF02545">
    <property type="entry name" value="Maf"/>
    <property type="match status" value="1"/>
</dbReference>
<dbReference type="Proteomes" id="UP000235836">
    <property type="component" value="Unassembled WGS sequence"/>
</dbReference>
<name>A0A2N6T4K7_9CORY</name>
<dbReference type="InterPro" id="IPR003697">
    <property type="entry name" value="Maf-like"/>
</dbReference>
<comment type="similarity">
    <text evidence="3">Belongs to the Maf family.</text>
</comment>
<comment type="catalytic activity">
    <reaction evidence="3">
        <text>a ribonucleoside 5'-triphosphate + H2O = a ribonucleoside 5'-phosphate + diphosphate + H(+)</text>
        <dbReference type="Rhea" id="RHEA:23996"/>
        <dbReference type="ChEBI" id="CHEBI:15377"/>
        <dbReference type="ChEBI" id="CHEBI:15378"/>
        <dbReference type="ChEBI" id="CHEBI:33019"/>
        <dbReference type="ChEBI" id="CHEBI:58043"/>
        <dbReference type="ChEBI" id="CHEBI:61557"/>
        <dbReference type="EC" id="3.6.1.9"/>
    </reaction>
</comment>
<comment type="subcellular location">
    <subcellularLocation>
        <location evidence="3">Cytoplasm</location>
    </subcellularLocation>
</comment>
<comment type="cofactor">
    <cofactor evidence="1 3">
        <name>a divalent metal cation</name>
        <dbReference type="ChEBI" id="CHEBI:60240"/>
    </cofactor>
</comment>
<dbReference type="HAMAP" id="MF_00528">
    <property type="entry name" value="Maf"/>
    <property type="match status" value="1"/>
</dbReference>
<dbReference type="EMBL" id="PNHG01000008">
    <property type="protein sequence ID" value="PMC64249.1"/>
    <property type="molecule type" value="Genomic_DNA"/>
</dbReference>
<protein>
    <recommendedName>
        <fullName evidence="3">Nucleoside triphosphate pyrophosphatase</fullName>
        <ecNumber evidence="3">3.6.1.9</ecNumber>
    </recommendedName>
    <alternativeName>
        <fullName evidence="3">Nucleotide pyrophosphatase</fullName>
        <shortName evidence="3">Nucleotide PPase</shortName>
    </alternativeName>
</protein>
<dbReference type="CDD" id="cd00555">
    <property type="entry name" value="Maf"/>
    <property type="match status" value="1"/>
</dbReference>
<dbReference type="InterPro" id="IPR029001">
    <property type="entry name" value="ITPase-like_fam"/>
</dbReference>
<dbReference type="GO" id="GO:0005737">
    <property type="term" value="C:cytoplasm"/>
    <property type="evidence" value="ECO:0007669"/>
    <property type="project" value="UniProtKB-SubCell"/>
</dbReference>
<dbReference type="SUPFAM" id="SSF52972">
    <property type="entry name" value="ITPase-like"/>
    <property type="match status" value="1"/>
</dbReference>
<feature type="active site" description="Proton acceptor" evidence="3">
    <location>
        <position position="72"/>
    </location>
</feature>
<keyword evidence="2 3" id="KW-0378">Hydrolase</keyword>
<evidence type="ECO:0000256" key="1">
    <source>
        <dbReference type="ARBA" id="ARBA00001968"/>
    </source>
</evidence>
<evidence type="ECO:0000256" key="3">
    <source>
        <dbReference type="HAMAP-Rule" id="MF_00528"/>
    </source>
</evidence>
<evidence type="ECO:0000313" key="4">
    <source>
        <dbReference type="EMBL" id="PMC64249.1"/>
    </source>
</evidence>
<evidence type="ECO:0000256" key="2">
    <source>
        <dbReference type="ARBA" id="ARBA00022801"/>
    </source>
</evidence>